<evidence type="ECO:0000313" key="2">
    <source>
        <dbReference type="Proteomes" id="UP000265520"/>
    </source>
</evidence>
<proteinExistence type="predicted"/>
<dbReference type="AlphaFoldDB" id="A0A392QBX1"/>
<sequence>DDLVNHVCNAYKGPLKIKACQRKESDIGEQHI</sequence>
<feature type="non-terminal residue" evidence="1">
    <location>
        <position position="1"/>
    </location>
</feature>
<dbReference type="Proteomes" id="UP000265520">
    <property type="component" value="Unassembled WGS sequence"/>
</dbReference>
<evidence type="ECO:0000313" key="1">
    <source>
        <dbReference type="EMBL" id="MCI21811.1"/>
    </source>
</evidence>
<accession>A0A392QBX1</accession>
<keyword evidence="2" id="KW-1185">Reference proteome</keyword>
<comment type="caution">
    <text evidence="1">The sequence shown here is derived from an EMBL/GenBank/DDBJ whole genome shotgun (WGS) entry which is preliminary data.</text>
</comment>
<name>A0A392QBX1_9FABA</name>
<protein>
    <submittedName>
        <fullName evidence="1">Uncharacterized protein</fullName>
    </submittedName>
</protein>
<organism evidence="1 2">
    <name type="scientific">Trifolium medium</name>
    <dbReference type="NCBI Taxonomy" id="97028"/>
    <lineage>
        <taxon>Eukaryota</taxon>
        <taxon>Viridiplantae</taxon>
        <taxon>Streptophyta</taxon>
        <taxon>Embryophyta</taxon>
        <taxon>Tracheophyta</taxon>
        <taxon>Spermatophyta</taxon>
        <taxon>Magnoliopsida</taxon>
        <taxon>eudicotyledons</taxon>
        <taxon>Gunneridae</taxon>
        <taxon>Pentapetalae</taxon>
        <taxon>rosids</taxon>
        <taxon>fabids</taxon>
        <taxon>Fabales</taxon>
        <taxon>Fabaceae</taxon>
        <taxon>Papilionoideae</taxon>
        <taxon>50 kb inversion clade</taxon>
        <taxon>NPAAA clade</taxon>
        <taxon>Hologalegina</taxon>
        <taxon>IRL clade</taxon>
        <taxon>Trifolieae</taxon>
        <taxon>Trifolium</taxon>
    </lineage>
</organism>
<reference evidence="1 2" key="1">
    <citation type="journal article" date="2018" name="Front. Plant Sci.">
        <title>Red Clover (Trifolium pratense) and Zigzag Clover (T. medium) - A Picture of Genomic Similarities and Differences.</title>
        <authorList>
            <person name="Dluhosova J."/>
            <person name="Istvanek J."/>
            <person name="Nedelnik J."/>
            <person name="Repkova J."/>
        </authorList>
    </citation>
    <scope>NUCLEOTIDE SEQUENCE [LARGE SCALE GENOMIC DNA]</scope>
    <source>
        <strain evidence="2">cv. 10/8</strain>
        <tissue evidence="1">Leaf</tissue>
    </source>
</reference>
<dbReference type="EMBL" id="LXQA010126925">
    <property type="protein sequence ID" value="MCI21811.1"/>
    <property type="molecule type" value="Genomic_DNA"/>
</dbReference>